<dbReference type="NCBIfam" id="NF033532">
    <property type="entry name" value="lone7para_assoc"/>
    <property type="match status" value="1"/>
</dbReference>
<reference evidence="3" key="1">
    <citation type="submission" date="2021-09" db="EMBL/GenBank/DDBJ databases">
        <title>Complete genome sequence and metabolic characterization of Streptomyces tanashiensis DSM 731 the producer of antibacterial Kalafungin and diverse secondary metabolites.</title>
        <authorList>
            <person name="Abbasi M.N."/>
            <person name="Anwar M.N."/>
            <person name="Alam K."/>
            <person name="Shoaib M."/>
            <person name="Lin Z."/>
            <person name="Hayat M."/>
            <person name="Ali M.I."/>
            <person name="Malik H.M.T."/>
            <person name="Ahmed I."/>
            <person name="Li A."/>
            <person name="Hailong Wang H."/>
            <person name="Zhang Y."/>
        </authorList>
    </citation>
    <scope>NUCLEOTIDE SEQUENCE</scope>
    <source>
        <strain evidence="3">Kala</strain>
    </source>
</reference>
<dbReference type="PANTHER" id="PTHR19959:SF119">
    <property type="entry name" value="FUNGAL LIPASE-LIKE DOMAIN-CONTAINING PROTEIN"/>
    <property type="match status" value="1"/>
</dbReference>
<sequence>MTSEPSPPGGRWVAAEHIIDSVVVTGDGNIVIYYADGGHAEPAAPASRADAERLLFGPEPAAPMSRPWTWLSPEAAPHPLVSRPEEPDLVDWARDGRGTVARLVCAPSGQGKTTLARQVCARLRDLGWTAGILDLERASAPHAAGAAATVGSLSRSVRRWDRQLAAVAALPRLSGRALLVVDSAEVHRSRIEELLRTVTELPTANDVSPVKLLLLARDTGKWWDELSVGSHRHHWIERRVARLPPVTEGMGAAELDAVWRDATGGFLRAAELAGMRVTADAAHGITEGRRTAVPTTLHLYAAALLRVLDAVEGRTTSLHDVEHPITGLIEHEQRYVAGVFTAAGVPVDHERARLLLALVCLHAPPDEPSALRTLRRVDTTSPDGDLAGMARELQVLYPGGDGSLWRAPGPDRLADSVLHMLAVRSRSDGESEQLFRRLCATDDWFEGRVCARVLIRALATAYDEPTALAEASRRVEGVVRTLLLEHPRAFVPAALDLAPDRFEQQILAAVAAGSATSGASALARSELEALDLLVGSAPAGGSRARISVAISASLLDSEGAAAWNGRTGAWQTSARVARLARYARDLRRTDDIEGASRAAEEAVALVRRMCESGDAAVNGHIAQQLSRASGDLAAAGTDHAALAVSSAAAESAWASLSSPAPLNAAQRATVMSRHAQRLFDRGQTTAAVNCSGEALQLYHDAALRDPGRHDLELTGAMADYGAKLRAVGRPQQAAPHLAEALAAYRRHLAADDRPGIRYGLARALRSYGAVLRDLGRADQAILHAEEAVRVQRGLTALDPDLELELGASIGQLGAMLAEAGSADAARRHLEEAVGRLRCPHGEPQAEQELASALLNLGALESSCGDAARAVSLLEEALALQENRAPRSEASMDEVKATAHNLSLALRRSGDDGRAREVRARYHLDTRQEERLLSGTRTVAELKAEIPPVTEEMRAAARRMPGAYLYVIDPAFDPHGEVPGHGVQGGFSIDADGEITGYVANDRYRPTPVALGFPPPTDAVDQAAQAAGTGYAPPQAVVRALESATIGVAGPAPSRKVFRRKPRETAVFTAPSHVPHGVELTWMSGAELLALLPPRTMIHINPGTPVAYRLDRSESPDRGAAAPGPVETPALVETRALDETPSPAETAPPIVPPPPPTQRPPSPTPSALPEDEIAQLCARHAAGEPVLGRLAATLSRSRVWYVVAERGEERSIVVAQVYDGRSAVFVYSSRAYAPAVGVLDFVEGSRLAEAMMSDLLGEIPASTYVVINNEGPHALQIAASALLAYG</sequence>
<evidence type="ECO:0000256" key="1">
    <source>
        <dbReference type="PROSITE-ProRule" id="PRU00339"/>
    </source>
</evidence>
<keyword evidence="4" id="KW-1185">Reference proteome</keyword>
<feature type="compositionally biased region" description="Pro residues" evidence="2">
    <location>
        <begin position="1148"/>
        <end position="1165"/>
    </location>
</feature>
<dbReference type="EMBL" id="CP084204">
    <property type="protein sequence ID" value="UZX19288.1"/>
    <property type="molecule type" value="Genomic_DNA"/>
</dbReference>
<accession>A0ABY6QNC8</accession>
<dbReference type="InterPro" id="IPR019734">
    <property type="entry name" value="TPR_rpt"/>
</dbReference>
<dbReference type="PROSITE" id="PS50005">
    <property type="entry name" value="TPR"/>
    <property type="match status" value="1"/>
</dbReference>
<name>A0ABY6QNC8_9ACTN</name>
<dbReference type="InterPro" id="IPR011990">
    <property type="entry name" value="TPR-like_helical_dom_sf"/>
</dbReference>
<dbReference type="SUPFAM" id="SSF48452">
    <property type="entry name" value="TPR-like"/>
    <property type="match status" value="1"/>
</dbReference>
<gene>
    <name evidence="3" type="ORF">LDH80_00315</name>
</gene>
<evidence type="ECO:0000313" key="4">
    <source>
        <dbReference type="Proteomes" id="UP001164506"/>
    </source>
</evidence>
<organism evidence="3 4">
    <name type="scientific">Streptomyces tanashiensis</name>
    <dbReference type="NCBI Taxonomy" id="67367"/>
    <lineage>
        <taxon>Bacteria</taxon>
        <taxon>Bacillati</taxon>
        <taxon>Actinomycetota</taxon>
        <taxon>Actinomycetes</taxon>
        <taxon>Kitasatosporales</taxon>
        <taxon>Streptomycetaceae</taxon>
        <taxon>Streptomyces</taxon>
    </lineage>
</organism>
<dbReference type="PANTHER" id="PTHR19959">
    <property type="entry name" value="KINESIN LIGHT CHAIN"/>
    <property type="match status" value="1"/>
</dbReference>
<protein>
    <submittedName>
        <fullName evidence="3">Type VII secretion system-associated protein</fullName>
    </submittedName>
</protein>
<dbReference type="Pfam" id="PF13374">
    <property type="entry name" value="TPR_10"/>
    <property type="match status" value="1"/>
</dbReference>
<dbReference type="Gene3D" id="1.25.40.10">
    <property type="entry name" value="Tetratricopeptide repeat domain"/>
    <property type="match status" value="2"/>
</dbReference>
<evidence type="ECO:0000256" key="2">
    <source>
        <dbReference type="SAM" id="MobiDB-lite"/>
    </source>
</evidence>
<keyword evidence="1" id="KW-0802">TPR repeat</keyword>
<feature type="region of interest" description="Disordered" evidence="2">
    <location>
        <begin position="1108"/>
        <end position="1168"/>
    </location>
</feature>
<dbReference type="GeneID" id="95597841"/>
<dbReference type="RefSeq" id="WP_267257794.1">
    <property type="nucleotide sequence ID" value="NZ_CP084204.1"/>
</dbReference>
<dbReference type="InterPro" id="IPR027417">
    <property type="entry name" value="P-loop_NTPase"/>
</dbReference>
<dbReference type="SMART" id="SM00028">
    <property type="entry name" value="TPR"/>
    <property type="match status" value="2"/>
</dbReference>
<feature type="repeat" description="TPR" evidence="1">
    <location>
        <begin position="850"/>
        <end position="883"/>
    </location>
</feature>
<proteinExistence type="predicted"/>
<dbReference type="SUPFAM" id="SSF52540">
    <property type="entry name" value="P-loop containing nucleoside triphosphate hydrolases"/>
    <property type="match status" value="1"/>
</dbReference>
<dbReference type="InterPro" id="IPR047659">
    <property type="entry name" value="T7SS_assoc"/>
</dbReference>
<dbReference type="Proteomes" id="UP001164506">
    <property type="component" value="Chromosome"/>
</dbReference>
<evidence type="ECO:0000313" key="3">
    <source>
        <dbReference type="EMBL" id="UZX19288.1"/>
    </source>
</evidence>